<dbReference type="PANTHER" id="PTHR34349:SF1">
    <property type="entry name" value="PROTEIN PHOSPHATASE 1 REGULATORY SUBUNIT 32"/>
    <property type="match status" value="1"/>
</dbReference>
<dbReference type="EMBL" id="AMQN01000675">
    <property type="status" value="NOT_ANNOTATED_CDS"/>
    <property type="molecule type" value="Genomic_DNA"/>
</dbReference>
<organism evidence="2">
    <name type="scientific">Capitella teleta</name>
    <name type="common">Polychaete worm</name>
    <dbReference type="NCBI Taxonomy" id="283909"/>
    <lineage>
        <taxon>Eukaryota</taxon>
        <taxon>Metazoa</taxon>
        <taxon>Spiralia</taxon>
        <taxon>Lophotrochozoa</taxon>
        <taxon>Annelida</taxon>
        <taxon>Polychaeta</taxon>
        <taxon>Sedentaria</taxon>
        <taxon>Scolecida</taxon>
        <taxon>Capitellidae</taxon>
        <taxon>Capitella</taxon>
    </lineage>
</organism>
<evidence type="ECO:0000256" key="1">
    <source>
        <dbReference type="SAM" id="MobiDB-lite"/>
    </source>
</evidence>
<evidence type="ECO:0000313" key="3">
    <source>
        <dbReference type="EnsemblMetazoa" id="CapteP180526"/>
    </source>
</evidence>
<dbReference type="Pfam" id="PF15691">
    <property type="entry name" value="PPP1R32"/>
    <property type="match status" value="1"/>
</dbReference>
<dbReference type="STRING" id="283909.R7V6R9"/>
<evidence type="ECO:0000313" key="4">
    <source>
        <dbReference type="Proteomes" id="UP000014760"/>
    </source>
</evidence>
<dbReference type="Proteomes" id="UP000014760">
    <property type="component" value="Unassembled WGS sequence"/>
</dbReference>
<dbReference type="OrthoDB" id="9980630at2759"/>
<evidence type="ECO:0000313" key="2">
    <source>
        <dbReference type="EMBL" id="ELU14568.1"/>
    </source>
</evidence>
<dbReference type="EMBL" id="AMQN01000674">
    <property type="status" value="NOT_ANNOTATED_CDS"/>
    <property type="molecule type" value="Genomic_DNA"/>
</dbReference>
<dbReference type="InterPro" id="IPR031410">
    <property type="entry name" value="SAXO4"/>
</dbReference>
<sequence>MGKLPMGRPNPHIQKSNGADSDLMKFYTTQYSSTYSKKFSKFQPQQGHHTGTGYLSNFRPAVYYNEKLDQIDNPTMGAIVRDNYHTITENSFRPYTGLNGGEILPSSCKQKGSGFIREKALTIPTYCDARNVLIDTRVASAPAEIMPHHKPLLHKLKRKDPVELENSGYGPGYMTTETQERFRGAQPHLDVGRRSIGPKEGSGFTHAYNIEPVTYHPKYSHKGDIPAYLTDRPTGVSIMKTAFYPSEYSDGSDPLPRIAKRSDHESGFTNANKPKPEFVHRIPGDAYDKASDIPAARLDKIKKKDPAEYQNCIHPNNQSSVTKATFKGEQFPAQTEADRLGRTTVSHKEETGYTDNNDRFVQTADNPSRFITHYMTKFTDRTPQGIDRMGHTWGGVQPQKTDGFTRSTGVHKQGPSYDSTSIMRNLEPYVARSIRTRDTFFDDHTHDSKLQSNMAKCAISA</sequence>
<reference evidence="4" key="1">
    <citation type="submission" date="2012-12" db="EMBL/GenBank/DDBJ databases">
        <authorList>
            <person name="Hellsten U."/>
            <person name="Grimwood J."/>
            <person name="Chapman J.A."/>
            <person name="Shapiro H."/>
            <person name="Aerts A."/>
            <person name="Otillar R.P."/>
            <person name="Terry A.Y."/>
            <person name="Boore J.L."/>
            <person name="Simakov O."/>
            <person name="Marletaz F."/>
            <person name="Cho S.-J."/>
            <person name="Edsinger-Gonzales E."/>
            <person name="Havlak P."/>
            <person name="Kuo D.-H."/>
            <person name="Larsson T."/>
            <person name="Lv J."/>
            <person name="Arendt D."/>
            <person name="Savage R."/>
            <person name="Osoegawa K."/>
            <person name="de Jong P."/>
            <person name="Lindberg D.R."/>
            <person name="Seaver E.C."/>
            <person name="Weisblat D.A."/>
            <person name="Putnam N.H."/>
            <person name="Grigoriev I.V."/>
            <person name="Rokhsar D.S."/>
        </authorList>
    </citation>
    <scope>NUCLEOTIDE SEQUENCE</scope>
    <source>
        <strain evidence="4">I ESC-2004</strain>
    </source>
</reference>
<dbReference type="EnsemblMetazoa" id="CapteT180526">
    <property type="protein sequence ID" value="CapteP180526"/>
    <property type="gene ID" value="CapteG180526"/>
</dbReference>
<feature type="region of interest" description="Disordered" evidence="1">
    <location>
        <begin position="390"/>
        <end position="417"/>
    </location>
</feature>
<dbReference type="GO" id="GO:0019902">
    <property type="term" value="F:phosphatase binding"/>
    <property type="evidence" value="ECO:0007669"/>
    <property type="project" value="TreeGrafter"/>
</dbReference>
<reference evidence="3" key="3">
    <citation type="submission" date="2015-06" db="UniProtKB">
        <authorList>
            <consortium name="EnsemblMetazoa"/>
        </authorList>
    </citation>
    <scope>IDENTIFICATION</scope>
</reference>
<accession>R7V6R9</accession>
<name>R7V6R9_CAPTE</name>
<feature type="compositionally biased region" description="Polar residues" evidence="1">
    <location>
        <begin position="398"/>
        <end position="417"/>
    </location>
</feature>
<dbReference type="AlphaFoldDB" id="R7V6R9"/>
<proteinExistence type="predicted"/>
<keyword evidence="4" id="KW-1185">Reference proteome</keyword>
<dbReference type="EMBL" id="KB294417">
    <property type="protein sequence ID" value="ELU14568.1"/>
    <property type="molecule type" value="Genomic_DNA"/>
</dbReference>
<dbReference type="PANTHER" id="PTHR34349">
    <property type="entry name" value="PROTEIN PHOSPHATASE 1 REGULATORY SUBUNIT 32"/>
    <property type="match status" value="1"/>
</dbReference>
<dbReference type="HOGENOM" id="CLU_686162_0_0_1"/>
<reference evidence="2 4" key="2">
    <citation type="journal article" date="2013" name="Nature">
        <title>Insights into bilaterian evolution from three spiralian genomes.</title>
        <authorList>
            <person name="Simakov O."/>
            <person name="Marletaz F."/>
            <person name="Cho S.J."/>
            <person name="Edsinger-Gonzales E."/>
            <person name="Havlak P."/>
            <person name="Hellsten U."/>
            <person name="Kuo D.H."/>
            <person name="Larsson T."/>
            <person name="Lv J."/>
            <person name="Arendt D."/>
            <person name="Savage R."/>
            <person name="Osoegawa K."/>
            <person name="de Jong P."/>
            <person name="Grimwood J."/>
            <person name="Chapman J.A."/>
            <person name="Shapiro H."/>
            <person name="Aerts A."/>
            <person name="Otillar R.P."/>
            <person name="Terry A.Y."/>
            <person name="Boore J.L."/>
            <person name="Grigoriev I.V."/>
            <person name="Lindberg D.R."/>
            <person name="Seaver E.C."/>
            <person name="Weisblat D.A."/>
            <person name="Putnam N.H."/>
            <person name="Rokhsar D.S."/>
        </authorList>
    </citation>
    <scope>NUCLEOTIDE SEQUENCE</scope>
    <source>
        <strain evidence="2 4">I ESC-2004</strain>
    </source>
</reference>
<protein>
    <submittedName>
        <fullName evidence="2 3">Uncharacterized protein</fullName>
    </submittedName>
</protein>
<dbReference type="OMA" id="TTYNQRY"/>
<gene>
    <name evidence="2" type="ORF">CAPTEDRAFT_180526</name>
</gene>